<evidence type="ECO:0000313" key="1">
    <source>
        <dbReference type="EMBL" id="QVW25119.1"/>
    </source>
</evidence>
<organism evidence="1 2">
    <name type="scientific">Pseudomonas hormoni</name>
    <dbReference type="NCBI Taxonomy" id="3093767"/>
    <lineage>
        <taxon>Bacteria</taxon>
        <taxon>Pseudomonadati</taxon>
        <taxon>Pseudomonadota</taxon>
        <taxon>Gammaproteobacteria</taxon>
        <taxon>Pseudomonadales</taxon>
        <taxon>Pseudomonadaceae</taxon>
        <taxon>Pseudomonas</taxon>
    </lineage>
</organism>
<reference evidence="1 2" key="1">
    <citation type="submission" date="2021-05" db="EMBL/GenBank/DDBJ databases">
        <title>Complete genome of the cytokinin-producing biocontrol strain Pseudomonas fluorescens G20-18.</title>
        <authorList>
            <person name="Nielsen T.K."/>
            <person name="Mekureyaw M.F."/>
            <person name="Hansen L.H."/>
            <person name="Nicolaisen M.H."/>
            <person name="Roitsch T.G."/>
            <person name="Hennessy R.C."/>
        </authorList>
    </citation>
    <scope>NUCLEOTIDE SEQUENCE [LARGE SCALE GENOMIC DNA]</scope>
    <source>
        <strain evidence="1 2">G20-18</strain>
    </source>
</reference>
<dbReference type="Proteomes" id="UP000681155">
    <property type="component" value="Chromosome"/>
</dbReference>
<accession>A0ABX8EZL6</accession>
<name>A0ABX8EZL6_9PSED</name>
<proteinExistence type="predicted"/>
<evidence type="ECO:0000313" key="2">
    <source>
        <dbReference type="Proteomes" id="UP000681155"/>
    </source>
</evidence>
<evidence type="ECO:0008006" key="3">
    <source>
        <dbReference type="Google" id="ProtNLM"/>
    </source>
</evidence>
<dbReference type="RefSeq" id="WP_214381865.1">
    <property type="nucleotide sequence ID" value="NZ_CP075566.1"/>
</dbReference>
<gene>
    <name evidence="1" type="ORF">KJF94_05915</name>
</gene>
<dbReference type="EMBL" id="CP075566">
    <property type="protein sequence ID" value="QVW25119.1"/>
    <property type="molecule type" value="Genomic_DNA"/>
</dbReference>
<sequence length="408" mass="45797">MTISSISSSTFARPITSESSPVNIDIEREPKTQHNEKTYQNVFAMISERYKDFRPDTERGFQQHPGVTADIEPISKQDLISILKHIKTDNNLLEICKKNSAKAPFFNKFYLMSNADQGWNLRLHSFNVRGSGLGEEDSPHYHRWTLASKVLAGGYINVNYQEGPKTDSTLPKDSYSKYELSSSKSQVSSEARKAKYISEAEMKPTEKTLYAQGDLNHFPIAKPHSVETHAAVMGTTLTLAHTSKAASDSSISFKKTDNIEALPEIKIESNEAFMTMLQDQITHLQVLVMSDNLNTLLTSKFEQGSSLTAGEEKHLSDYKEPNYVETSFLPALAIYQMEVLNGIEHNEFSGDTEKLISTELSAMDKDSLDTLIRGNQNDLFDKQLTIEINDNELAKQLNQRSTQTAAIH</sequence>
<keyword evidence="2" id="KW-1185">Reference proteome</keyword>
<protein>
    <recommendedName>
        <fullName evidence="3">Type III effector</fullName>
    </recommendedName>
</protein>